<evidence type="ECO:0000259" key="3">
    <source>
        <dbReference type="Pfam" id="PF04909"/>
    </source>
</evidence>
<keyword evidence="5" id="KW-1185">Reference proteome</keyword>
<evidence type="ECO:0000313" key="4">
    <source>
        <dbReference type="EMBL" id="MEL1252074.1"/>
    </source>
</evidence>
<proteinExistence type="predicted"/>
<dbReference type="EMBL" id="JBBYHV010000002">
    <property type="protein sequence ID" value="MEL1252074.1"/>
    <property type="molecule type" value="Genomic_DNA"/>
</dbReference>
<evidence type="ECO:0000256" key="2">
    <source>
        <dbReference type="SAM" id="SignalP"/>
    </source>
</evidence>
<accession>A0ABU9II03</accession>
<sequence>MMKTIAAVFAAVAAACLPVAAVSQDEDPDRPYEGPVIDVHLHAAGAEDNGPAPNAVCPSLAADLRYTGSTPWPVVMTQIAQNPTCDDPIRGPATDAEVQQQTIAQLEERAVIAILSSQRDEFAQWSAAAPGLFLRGHPFNLSWDDAPTAAELAEAYDRGEFQVLAEVTNQYAGVLADDPAFAAYWDMAAEKGIPVGLHLGPGPPGAPALYPEFRVQSPLAIEEVLRTRPNLRVYLMHAGWPFVDDLKAMLYLYPQLYVDTGVLQLAATRAEYHAFLEELVDAGFVDRIMFGSDQMNWPGMIGEGIDAINEAPFLTYEQKRAILHDNAARFLAPELADHAAANAAR</sequence>
<feature type="chain" id="PRO_5045255608" evidence="2">
    <location>
        <begin position="22"/>
        <end position="345"/>
    </location>
</feature>
<keyword evidence="2" id="KW-0732">Signal</keyword>
<dbReference type="Pfam" id="PF04909">
    <property type="entry name" value="Amidohydro_2"/>
    <property type="match status" value="1"/>
</dbReference>
<evidence type="ECO:0000313" key="5">
    <source>
        <dbReference type="Proteomes" id="UP001497045"/>
    </source>
</evidence>
<feature type="signal peptide" evidence="2">
    <location>
        <begin position="1"/>
        <end position="21"/>
    </location>
</feature>
<dbReference type="PANTHER" id="PTHR21240:SF28">
    <property type="entry name" value="ISO-OROTATE DECARBOXYLASE (EUROFUNG)"/>
    <property type="match status" value="1"/>
</dbReference>
<dbReference type="InterPro" id="IPR006680">
    <property type="entry name" value="Amidohydro-rel"/>
</dbReference>
<protein>
    <submittedName>
        <fullName evidence="4">Amidohydrolase family protein</fullName>
    </submittedName>
</protein>
<dbReference type="InterPro" id="IPR032466">
    <property type="entry name" value="Metal_Hydrolase"/>
</dbReference>
<dbReference type="Proteomes" id="UP001497045">
    <property type="component" value="Unassembled WGS sequence"/>
</dbReference>
<dbReference type="RefSeq" id="WP_341674609.1">
    <property type="nucleotide sequence ID" value="NZ_JBBYHV010000002.1"/>
</dbReference>
<dbReference type="InterPro" id="IPR032465">
    <property type="entry name" value="ACMSD"/>
</dbReference>
<dbReference type="Gene3D" id="3.20.20.140">
    <property type="entry name" value="Metal-dependent hydrolases"/>
    <property type="match status" value="1"/>
</dbReference>
<comment type="caution">
    <text evidence="4">The sequence shown here is derived from an EMBL/GenBank/DDBJ whole genome shotgun (WGS) entry which is preliminary data.</text>
</comment>
<gene>
    <name evidence="4" type="ORF">AAEO60_15460</name>
</gene>
<dbReference type="PROSITE" id="PS51257">
    <property type="entry name" value="PROKAR_LIPOPROTEIN"/>
    <property type="match status" value="1"/>
</dbReference>
<dbReference type="PANTHER" id="PTHR21240">
    <property type="entry name" value="2-AMINO-3-CARBOXYLMUCONATE-6-SEMIALDEHYDE DECARBOXYLASE"/>
    <property type="match status" value="1"/>
</dbReference>
<feature type="domain" description="Amidohydrolase-related" evidence="3">
    <location>
        <begin position="83"/>
        <end position="331"/>
    </location>
</feature>
<reference evidence="4 5" key="1">
    <citation type="submission" date="2024-04" db="EMBL/GenBank/DDBJ databases">
        <title>Aurantiacibacter sp. DGU6 16S ribosomal RNA gene Genome sequencing and assembly.</title>
        <authorList>
            <person name="Park S."/>
        </authorList>
    </citation>
    <scope>NUCLEOTIDE SEQUENCE [LARGE SCALE GENOMIC DNA]</scope>
    <source>
        <strain evidence="4 5">DGU6</strain>
    </source>
</reference>
<keyword evidence="1" id="KW-0456">Lyase</keyword>
<evidence type="ECO:0000256" key="1">
    <source>
        <dbReference type="ARBA" id="ARBA00023239"/>
    </source>
</evidence>
<dbReference type="SUPFAM" id="SSF51556">
    <property type="entry name" value="Metallo-dependent hydrolases"/>
    <property type="match status" value="1"/>
</dbReference>
<organism evidence="4 5">
    <name type="scientific">Aurantiacibacter gilvus</name>
    <dbReference type="NCBI Taxonomy" id="3139141"/>
    <lineage>
        <taxon>Bacteria</taxon>
        <taxon>Pseudomonadati</taxon>
        <taxon>Pseudomonadota</taxon>
        <taxon>Alphaproteobacteria</taxon>
        <taxon>Sphingomonadales</taxon>
        <taxon>Erythrobacteraceae</taxon>
        <taxon>Aurantiacibacter</taxon>
    </lineage>
</organism>
<name>A0ABU9II03_9SPHN</name>